<sequence length="613" mass="69982">MHSNNSSSRTMRPKYSGSTGNIPPVSVNINTYFRETVVVDWDLVDFLLSGQKEETFLTELGRLANVKSLARDVQRFAGALRLFYSVEQNLIIARNDAKERLNRNALRGFEHRVVQNELQTGLMNDLSSYDRVQQSSPTATHSVQPPTTAASTASTSSSLDVINAAGQKRPRDALDDDGGLPEKASDAVETFQKVNQRQSKRTSSKKTTSTPANTLKSAIPSSISDTKKRRRTERFQRLDASKFWRLGTGKCVEESLFKASLTVDATIKIRSYTIDFECQATRKLFTDEEWVEIECQNHFALPLLPETTVEYLLKVKQAIIDRQPVVGVSLPTEDRVSSELILETFRVWERIYRKVPSPFVVQDLSEAYWGRKSWPLLMELLEDQDNIFMIDGEKMGLESSRRRNNGRQWKPDTKALRKLIARDVMDQKDWMIVERMEKWDKVSNKFLKESSCDLFRETHTIMTSRLQDTMNMGFKDEARFFGVYSGDRGFQSFELRPAGVGTYVSLFKQYPVYELPTLVTDMKAHVQGIVHLLQLRLSMLNTIEAYRCTEEESEEQDNNWIYGNIHSGRDMETTLASSPIASPSPSDVTTFMPEEESSSAPTRSYTSHGWKQH</sequence>
<reference evidence="2" key="1">
    <citation type="journal article" date="2020" name="Fungal Divers.">
        <title>Resolving the Mortierellaceae phylogeny through synthesis of multi-gene phylogenetics and phylogenomics.</title>
        <authorList>
            <person name="Vandepol N."/>
            <person name="Liber J."/>
            <person name="Desiro A."/>
            <person name="Na H."/>
            <person name="Kennedy M."/>
            <person name="Barry K."/>
            <person name="Grigoriev I.V."/>
            <person name="Miller A.N."/>
            <person name="O'Donnell K."/>
            <person name="Stajich J.E."/>
            <person name="Bonito G."/>
        </authorList>
    </citation>
    <scope>NUCLEOTIDE SEQUENCE</scope>
    <source>
        <strain evidence="2">MES-2147</strain>
    </source>
</reference>
<proteinExistence type="predicted"/>
<protein>
    <submittedName>
        <fullName evidence="2">Uncharacterized protein</fullName>
    </submittedName>
</protein>
<dbReference type="OrthoDB" id="2427805at2759"/>
<feature type="region of interest" description="Disordered" evidence="1">
    <location>
        <begin position="1"/>
        <end position="20"/>
    </location>
</feature>
<evidence type="ECO:0000313" key="3">
    <source>
        <dbReference type="Proteomes" id="UP000749646"/>
    </source>
</evidence>
<feature type="region of interest" description="Disordered" evidence="1">
    <location>
        <begin position="574"/>
        <end position="613"/>
    </location>
</feature>
<evidence type="ECO:0000256" key="1">
    <source>
        <dbReference type="SAM" id="MobiDB-lite"/>
    </source>
</evidence>
<keyword evidence="3" id="KW-1185">Reference proteome</keyword>
<comment type="caution">
    <text evidence="2">The sequence shown here is derived from an EMBL/GenBank/DDBJ whole genome shotgun (WGS) entry which is preliminary data.</text>
</comment>
<gene>
    <name evidence="2" type="ORF">BGZ65_002468</name>
</gene>
<dbReference type="AlphaFoldDB" id="A0A9P6MJ71"/>
<feature type="compositionally biased region" description="Low complexity" evidence="1">
    <location>
        <begin position="147"/>
        <end position="158"/>
    </location>
</feature>
<feature type="compositionally biased region" description="Polar residues" evidence="1">
    <location>
        <begin position="130"/>
        <end position="146"/>
    </location>
</feature>
<accession>A0A9P6MJ71</accession>
<evidence type="ECO:0000313" key="2">
    <source>
        <dbReference type="EMBL" id="KAG0002655.1"/>
    </source>
</evidence>
<dbReference type="Proteomes" id="UP000749646">
    <property type="component" value="Unassembled WGS sequence"/>
</dbReference>
<feature type="compositionally biased region" description="Low complexity" evidence="1">
    <location>
        <begin position="576"/>
        <end position="586"/>
    </location>
</feature>
<feature type="compositionally biased region" description="Polar residues" evidence="1">
    <location>
        <begin position="211"/>
        <end position="224"/>
    </location>
</feature>
<organism evidence="2 3">
    <name type="scientific">Modicella reniformis</name>
    <dbReference type="NCBI Taxonomy" id="1440133"/>
    <lineage>
        <taxon>Eukaryota</taxon>
        <taxon>Fungi</taxon>
        <taxon>Fungi incertae sedis</taxon>
        <taxon>Mucoromycota</taxon>
        <taxon>Mortierellomycotina</taxon>
        <taxon>Mortierellomycetes</taxon>
        <taxon>Mortierellales</taxon>
        <taxon>Mortierellaceae</taxon>
        <taxon>Modicella</taxon>
    </lineage>
</organism>
<feature type="region of interest" description="Disordered" evidence="1">
    <location>
        <begin position="130"/>
        <end position="231"/>
    </location>
</feature>
<name>A0A9P6MJ71_9FUNG</name>
<dbReference type="EMBL" id="JAAAHW010000422">
    <property type="protein sequence ID" value="KAG0002655.1"/>
    <property type="molecule type" value="Genomic_DNA"/>
</dbReference>
<feature type="compositionally biased region" description="Polar residues" evidence="1">
    <location>
        <begin position="598"/>
        <end position="613"/>
    </location>
</feature>